<dbReference type="EMBL" id="CAXLJL010000334">
    <property type="protein sequence ID" value="CAL5136590.1"/>
    <property type="molecule type" value="Genomic_DNA"/>
</dbReference>
<feature type="chain" id="PRO_5043539529" evidence="1">
    <location>
        <begin position="22"/>
        <end position="117"/>
    </location>
</feature>
<evidence type="ECO:0000313" key="2">
    <source>
        <dbReference type="EMBL" id="CAL5136590.1"/>
    </source>
</evidence>
<sequence length="117" mass="12667">MNATICPLFGLILLSISSVHAKTDLNCSLLLSGQYVCDPPPIDRRTQQPANCSKVNLTAPGCLKLATVGGFGLWYLADILLLATGKFEPSDGSSLWYPYYDPPVTLLERSNMTVFVG</sequence>
<evidence type="ECO:0000313" key="3">
    <source>
        <dbReference type="Proteomes" id="UP001497525"/>
    </source>
</evidence>
<dbReference type="AlphaFoldDB" id="A0AAV2TJP2"/>
<proteinExistence type="predicted"/>
<name>A0AAV2TJP2_CALDB</name>
<reference evidence="2" key="1">
    <citation type="submission" date="2024-06" db="EMBL/GenBank/DDBJ databases">
        <authorList>
            <person name="Liu X."/>
            <person name="Lenzi L."/>
            <person name="Haldenby T S."/>
            <person name="Uol C."/>
        </authorList>
    </citation>
    <scope>NUCLEOTIDE SEQUENCE</scope>
</reference>
<feature type="signal peptide" evidence="1">
    <location>
        <begin position="1"/>
        <end position="21"/>
    </location>
</feature>
<keyword evidence="1" id="KW-0732">Signal</keyword>
<dbReference type="Proteomes" id="UP001497525">
    <property type="component" value="Unassembled WGS sequence"/>
</dbReference>
<organism evidence="2 3">
    <name type="scientific">Calicophoron daubneyi</name>
    <name type="common">Rumen fluke</name>
    <name type="synonym">Paramphistomum daubneyi</name>
    <dbReference type="NCBI Taxonomy" id="300641"/>
    <lineage>
        <taxon>Eukaryota</taxon>
        <taxon>Metazoa</taxon>
        <taxon>Spiralia</taxon>
        <taxon>Lophotrochozoa</taxon>
        <taxon>Platyhelminthes</taxon>
        <taxon>Trematoda</taxon>
        <taxon>Digenea</taxon>
        <taxon>Plagiorchiida</taxon>
        <taxon>Pronocephalata</taxon>
        <taxon>Paramphistomoidea</taxon>
        <taxon>Paramphistomidae</taxon>
        <taxon>Calicophoron</taxon>
    </lineage>
</organism>
<evidence type="ECO:0000256" key="1">
    <source>
        <dbReference type="SAM" id="SignalP"/>
    </source>
</evidence>
<comment type="caution">
    <text evidence="2">The sequence shown here is derived from an EMBL/GenBank/DDBJ whole genome shotgun (WGS) entry which is preliminary data.</text>
</comment>
<gene>
    <name evidence="2" type="ORF">CDAUBV1_LOCUS10721</name>
</gene>
<protein>
    <submittedName>
        <fullName evidence="2">Uncharacterized protein</fullName>
    </submittedName>
</protein>
<accession>A0AAV2TJP2</accession>